<name>A0AAW2KFS3_9LAMI</name>
<dbReference type="InterPro" id="IPR005162">
    <property type="entry name" value="Retrotrans_gag_dom"/>
</dbReference>
<organism evidence="2">
    <name type="scientific">Sesamum calycinum</name>
    <dbReference type="NCBI Taxonomy" id="2727403"/>
    <lineage>
        <taxon>Eukaryota</taxon>
        <taxon>Viridiplantae</taxon>
        <taxon>Streptophyta</taxon>
        <taxon>Embryophyta</taxon>
        <taxon>Tracheophyta</taxon>
        <taxon>Spermatophyta</taxon>
        <taxon>Magnoliopsida</taxon>
        <taxon>eudicotyledons</taxon>
        <taxon>Gunneridae</taxon>
        <taxon>Pentapetalae</taxon>
        <taxon>asterids</taxon>
        <taxon>lamiids</taxon>
        <taxon>Lamiales</taxon>
        <taxon>Pedaliaceae</taxon>
        <taxon>Sesamum</taxon>
    </lineage>
</organism>
<dbReference type="Pfam" id="PF03732">
    <property type="entry name" value="Retrotrans_gag"/>
    <property type="match status" value="1"/>
</dbReference>
<reference evidence="2" key="2">
    <citation type="journal article" date="2024" name="Plant">
        <title>Genomic evolution and insights into agronomic trait innovations of Sesamum species.</title>
        <authorList>
            <person name="Miao H."/>
            <person name="Wang L."/>
            <person name="Qu L."/>
            <person name="Liu H."/>
            <person name="Sun Y."/>
            <person name="Le M."/>
            <person name="Wang Q."/>
            <person name="Wei S."/>
            <person name="Zheng Y."/>
            <person name="Lin W."/>
            <person name="Duan Y."/>
            <person name="Cao H."/>
            <person name="Xiong S."/>
            <person name="Wang X."/>
            <person name="Wei L."/>
            <person name="Li C."/>
            <person name="Ma Q."/>
            <person name="Ju M."/>
            <person name="Zhao R."/>
            <person name="Li G."/>
            <person name="Mu C."/>
            <person name="Tian Q."/>
            <person name="Mei H."/>
            <person name="Zhang T."/>
            <person name="Gao T."/>
            <person name="Zhang H."/>
        </authorList>
    </citation>
    <scope>NUCLEOTIDE SEQUENCE</scope>
    <source>
        <strain evidence="2">KEN8</strain>
    </source>
</reference>
<gene>
    <name evidence="2" type="ORF">Scaly_3014400</name>
</gene>
<feature type="domain" description="Retrotransposon gag" evidence="1">
    <location>
        <begin position="288"/>
        <end position="328"/>
    </location>
</feature>
<reference evidence="2" key="1">
    <citation type="submission" date="2020-06" db="EMBL/GenBank/DDBJ databases">
        <authorList>
            <person name="Li T."/>
            <person name="Hu X."/>
            <person name="Zhang T."/>
            <person name="Song X."/>
            <person name="Zhang H."/>
            <person name="Dai N."/>
            <person name="Sheng W."/>
            <person name="Hou X."/>
            <person name="Wei L."/>
        </authorList>
    </citation>
    <scope>NUCLEOTIDE SEQUENCE</scope>
    <source>
        <strain evidence="2">KEN8</strain>
        <tissue evidence="2">Leaf</tissue>
    </source>
</reference>
<proteinExistence type="predicted"/>
<evidence type="ECO:0000313" key="2">
    <source>
        <dbReference type="EMBL" id="KAL0304690.1"/>
    </source>
</evidence>
<accession>A0AAW2KFS3</accession>
<comment type="caution">
    <text evidence="2">The sequence shown here is derived from an EMBL/GenBank/DDBJ whole genome shotgun (WGS) entry which is preliminary data.</text>
</comment>
<dbReference type="AlphaFoldDB" id="A0AAW2KFS3"/>
<dbReference type="PANTHER" id="PTHR33437:SF2">
    <property type="entry name" value="OS06G0361200 PROTEIN"/>
    <property type="match status" value="1"/>
</dbReference>
<sequence length="379" mass="42962">MRHGVKLSKKQSPKTDEALKRMLDVPYASAIGSIQVVAWKSSKRDITSDSTTEAEYIEASEAAKEAVWMKNYIQELGEGIHTLQIQGKNKSKNILPRRSSRPTRLEICANKSLPLIPSIYIRTQDASSKHSMAPRRNQVVMIEKNVINSTTAVEEQTRANQCWRVKPQPLICSKHTGKEKQADEEPPLIESVQKSSHSATSIAALTVQQLQEMIDNTIKAQYRGSTQNSPAYSKPYSKQIDTLRMPIGYQPPKLQQFDGKGNLKQHIAHFIETCNNADTDNDLLVKQFVRSLKGNAFDWYVDLEPDSIDSWDEMEREFLNRFYSTRRTVLSPLHFVSGSVHDETSILRPSQEGHTTTKGCGDFVLAKFPQKKWRSKQSL</sequence>
<protein>
    <recommendedName>
        <fullName evidence="1">Retrotransposon gag domain-containing protein</fullName>
    </recommendedName>
</protein>
<dbReference type="PANTHER" id="PTHR33437">
    <property type="entry name" value="OS06G0361200 PROTEIN"/>
    <property type="match status" value="1"/>
</dbReference>
<dbReference type="EMBL" id="JACGWM010000471">
    <property type="protein sequence ID" value="KAL0304690.1"/>
    <property type="molecule type" value="Genomic_DNA"/>
</dbReference>
<evidence type="ECO:0000259" key="1">
    <source>
        <dbReference type="Pfam" id="PF03732"/>
    </source>
</evidence>